<protein>
    <recommendedName>
        <fullName evidence="5">Transmembrane protein</fullName>
    </recommendedName>
</protein>
<proteinExistence type="predicted"/>
<keyword evidence="2" id="KW-0472">Membrane</keyword>
<evidence type="ECO:0000256" key="1">
    <source>
        <dbReference type="SAM" id="MobiDB-lite"/>
    </source>
</evidence>
<feature type="transmembrane region" description="Helical" evidence="2">
    <location>
        <begin position="77"/>
        <end position="103"/>
    </location>
</feature>
<evidence type="ECO:0000256" key="2">
    <source>
        <dbReference type="SAM" id="Phobius"/>
    </source>
</evidence>
<reference evidence="3 4" key="1">
    <citation type="submission" date="2016-07" db="EMBL/GenBank/DDBJ databases">
        <title>Multiple horizontal gene transfer events from other fungi enriched the ability of initially mycotrophic Trichoderma (Ascomycota) to feed on dead plant biomass.</title>
        <authorList>
            <consortium name="DOE Joint Genome Institute"/>
            <person name="Aerts A."/>
            <person name="Atanasova L."/>
            <person name="Chenthamara K."/>
            <person name="Zhang J."/>
            <person name="Grujic M."/>
            <person name="Henrissat B."/>
            <person name="Kuo A."/>
            <person name="Salamov A."/>
            <person name="Lipzen A."/>
            <person name="Labutti K."/>
            <person name="Barry K."/>
            <person name="Miao Y."/>
            <person name="Rahimi M.J."/>
            <person name="Shen Q."/>
            <person name="Grigoriev I.V."/>
            <person name="Kubicek C.P."/>
            <person name="Druzhinina I.S."/>
        </authorList>
    </citation>
    <scope>NUCLEOTIDE SEQUENCE [LARGE SCALE GENOMIC DNA]</scope>
    <source>
        <strain evidence="3 4">CBS 226.95</strain>
    </source>
</reference>
<evidence type="ECO:0000313" key="4">
    <source>
        <dbReference type="Proteomes" id="UP000241690"/>
    </source>
</evidence>
<sequence>MNGGSTTTAQRPFVPSALSVFWPARTGNGREGSSKFCVPWLTLRLFLGFLPAPRPSWSLSRSAASPLAAILLRSTTLLPLASIAPGAVVVVVVVAVAVAPVAFRSLIAVVYAQSFSSPPVVPSFPVPLVFLPSLSLLSSLYSHLPIARPPIGSVCLGKGYANVQIADHRTGKSSQLSGSPQTLPDGATSMPEAVQPSLAPQQQGRKQA</sequence>
<keyword evidence="2" id="KW-0812">Transmembrane</keyword>
<evidence type="ECO:0008006" key="5">
    <source>
        <dbReference type="Google" id="ProtNLM"/>
    </source>
</evidence>
<accession>A0A2T4A0F3</accession>
<gene>
    <name evidence="3" type="ORF">M431DRAFT_256141</name>
</gene>
<evidence type="ECO:0000313" key="3">
    <source>
        <dbReference type="EMBL" id="PTB50539.1"/>
    </source>
</evidence>
<feature type="transmembrane region" description="Helical" evidence="2">
    <location>
        <begin position="123"/>
        <end position="141"/>
    </location>
</feature>
<dbReference type="RefSeq" id="XP_024770216.1">
    <property type="nucleotide sequence ID" value="XM_024913827.1"/>
</dbReference>
<name>A0A2T4A0F3_TRIHA</name>
<keyword evidence="2" id="KW-1133">Transmembrane helix</keyword>
<dbReference type="AlphaFoldDB" id="A0A2T4A0F3"/>
<feature type="compositionally biased region" description="Polar residues" evidence="1">
    <location>
        <begin position="198"/>
        <end position="208"/>
    </location>
</feature>
<keyword evidence="4" id="KW-1185">Reference proteome</keyword>
<dbReference type="Proteomes" id="UP000241690">
    <property type="component" value="Unassembled WGS sequence"/>
</dbReference>
<dbReference type="EMBL" id="KZ679688">
    <property type="protein sequence ID" value="PTB50539.1"/>
    <property type="molecule type" value="Genomic_DNA"/>
</dbReference>
<organism evidence="3 4">
    <name type="scientific">Trichoderma harzianum CBS 226.95</name>
    <dbReference type="NCBI Taxonomy" id="983964"/>
    <lineage>
        <taxon>Eukaryota</taxon>
        <taxon>Fungi</taxon>
        <taxon>Dikarya</taxon>
        <taxon>Ascomycota</taxon>
        <taxon>Pezizomycotina</taxon>
        <taxon>Sordariomycetes</taxon>
        <taxon>Hypocreomycetidae</taxon>
        <taxon>Hypocreales</taxon>
        <taxon>Hypocreaceae</taxon>
        <taxon>Trichoderma</taxon>
    </lineage>
</organism>
<feature type="region of interest" description="Disordered" evidence="1">
    <location>
        <begin position="171"/>
        <end position="208"/>
    </location>
</feature>
<dbReference type="GeneID" id="36622391"/>
<feature type="compositionally biased region" description="Polar residues" evidence="1">
    <location>
        <begin position="172"/>
        <end position="182"/>
    </location>
</feature>